<dbReference type="AlphaFoldDB" id="A0A2K3NNB2"/>
<dbReference type="SMART" id="SM00849">
    <property type="entry name" value="Lactamase_B"/>
    <property type="match status" value="1"/>
</dbReference>
<dbReference type="Gene3D" id="1.10.10.10">
    <property type="entry name" value="Winged helix-like DNA-binding domain superfamily/Winged helix DNA-binding domain"/>
    <property type="match status" value="1"/>
</dbReference>
<sequence length="396" mass="43718">MSIQSCLNWLVEVIPHGDRVGPLAVAGLVNDSSASANWKVPPAINYQEYPTGVILIPMGSRTAKPFSTTNLVVFAPENVPNASEDNKLIACGDALIVDPGCLSEFHGELKKVVTALPRRLVVFVTHHHRDHVDGLSVIQKCNPDAILLAHENTMRRINDWSLGYTSVTGDEDIYVGGQKLKVIFAPGHTDGHMALLHVNTHSLIVGDHCVGQGSAVLDITSGGNMSEYFKTTYKFLELSPHALIPMHGRVNVWPKQMLCGYLKNRRSREANILKAIEGGAKTLFDIVAYVYSDVDRRAWISASSNVRLHVDHLAQQHKLPKDFSLETFNSSLADSLGTECNSCVKYIACREELLVRLHVILSKLTEHAASTLGFFNPEFQKDLWAAFSIKMDMGLR</sequence>
<reference evidence="2 3" key="2">
    <citation type="journal article" date="2017" name="Front. Plant Sci.">
        <title>Gene Classification and Mining of Molecular Markers Useful in Red Clover (Trifolium pratense) Breeding.</title>
        <authorList>
            <person name="Istvanek J."/>
            <person name="Dluhosova J."/>
            <person name="Dluhos P."/>
            <person name="Patkova L."/>
            <person name="Nedelnik J."/>
            <person name="Repkova J."/>
        </authorList>
    </citation>
    <scope>NUCLEOTIDE SEQUENCE [LARGE SCALE GENOMIC DNA]</scope>
    <source>
        <strain evidence="3">cv. Tatra</strain>
        <tissue evidence="2">Young leaves</tissue>
    </source>
</reference>
<dbReference type="Pfam" id="PF17778">
    <property type="entry name" value="WHD_BLACT"/>
    <property type="match status" value="1"/>
</dbReference>
<dbReference type="InterPro" id="IPR036388">
    <property type="entry name" value="WH-like_DNA-bd_sf"/>
</dbReference>
<evidence type="ECO:0000313" key="2">
    <source>
        <dbReference type="EMBL" id="PNY04526.1"/>
    </source>
</evidence>
<dbReference type="Pfam" id="PF00753">
    <property type="entry name" value="Lactamase_B"/>
    <property type="match status" value="1"/>
</dbReference>
<accession>A0A2K3NNB2</accession>
<protein>
    <submittedName>
        <fullName evidence="2">Metallo-beta-lactamase superfamily protein</fullName>
    </submittedName>
</protein>
<dbReference type="GO" id="GO:0009536">
    <property type="term" value="C:plastid"/>
    <property type="evidence" value="ECO:0007669"/>
    <property type="project" value="TreeGrafter"/>
</dbReference>
<dbReference type="FunFam" id="3.60.15.10:FF:000032">
    <property type="entry name" value="Metallo-hydrolase/oxidoreductase superfamily protein"/>
    <property type="match status" value="1"/>
</dbReference>
<dbReference type="STRING" id="57577.A0A2K3NNB2"/>
<dbReference type="InterPro" id="IPR050662">
    <property type="entry name" value="Sec-metab_biosynth-thioest"/>
</dbReference>
<comment type="caution">
    <text evidence="2">The sequence shown here is derived from an EMBL/GenBank/DDBJ whole genome shotgun (WGS) entry which is preliminary data.</text>
</comment>
<name>A0A2K3NNB2_TRIPR</name>
<proteinExistence type="predicted"/>
<dbReference type="InterPro" id="IPR036866">
    <property type="entry name" value="RibonucZ/Hydroxyglut_hydro"/>
</dbReference>
<dbReference type="FunFam" id="1.10.10.10:FF:000534">
    <property type="entry name" value="Metallo-hydrolase/oxidoreductase superfamily protein"/>
    <property type="match status" value="1"/>
</dbReference>
<dbReference type="InterPro" id="IPR041516">
    <property type="entry name" value="LACTB2_WH"/>
</dbReference>
<dbReference type="PANTHER" id="PTHR23131:SF0">
    <property type="entry name" value="ENDORIBONUCLEASE LACTB2"/>
    <property type="match status" value="1"/>
</dbReference>
<dbReference type="PANTHER" id="PTHR23131">
    <property type="entry name" value="ENDORIBONUCLEASE LACTB2"/>
    <property type="match status" value="1"/>
</dbReference>
<gene>
    <name evidence="2" type="ORF">L195_g000950</name>
</gene>
<reference evidence="2 3" key="1">
    <citation type="journal article" date="2014" name="Am. J. Bot.">
        <title>Genome assembly and annotation for red clover (Trifolium pratense; Fabaceae).</title>
        <authorList>
            <person name="Istvanek J."/>
            <person name="Jaros M."/>
            <person name="Krenek A."/>
            <person name="Repkova J."/>
        </authorList>
    </citation>
    <scope>NUCLEOTIDE SEQUENCE [LARGE SCALE GENOMIC DNA]</scope>
    <source>
        <strain evidence="3">cv. Tatra</strain>
        <tissue evidence="2">Young leaves</tissue>
    </source>
</reference>
<dbReference type="EMBL" id="ASHM01000357">
    <property type="protein sequence ID" value="PNY04526.1"/>
    <property type="molecule type" value="Genomic_DNA"/>
</dbReference>
<evidence type="ECO:0000259" key="1">
    <source>
        <dbReference type="SMART" id="SM00849"/>
    </source>
</evidence>
<dbReference type="SUPFAM" id="SSF56281">
    <property type="entry name" value="Metallo-hydrolase/oxidoreductase"/>
    <property type="match status" value="1"/>
</dbReference>
<evidence type="ECO:0000313" key="3">
    <source>
        <dbReference type="Proteomes" id="UP000236291"/>
    </source>
</evidence>
<feature type="domain" description="Metallo-beta-lactamase" evidence="1">
    <location>
        <begin position="83"/>
        <end position="247"/>
    </location>
</feature>
<dbReference type="Proteomes" id="UP000236291">
    <property type="component" value="Unassembled WGS sequence"/>
</dbReference>
<dbReference type="InterPro" id="IPR001279">
    <property type="entry name" value="Metallo-B-lactamas"/>
</dbReference>
<dbReference type="ExpressionAtlas" id="A0A2K3NNB2">
    <property type="expression patterns" value="baseline"/>
</dbReference>
<organism evidence="2 3">
    <name type="scientific">Trifolium pratense</name>
    <name type="common">Red clover</name>
    <dbReference type="NCBI Taxonomy" id="57577"/>
    <lineage>
        <taxon>Eukaryota</taxon>
        <taxon>Viridiplantae</taxon>
        <taxon>Streptophyta</taxon>
        <taxon>Embryophyta</taxon>
        <taxon>Tracheophyta</taxon>
        <taxon>Spermatophyta</taxon>
        <taxon>Magnoliopsida</taxon>
        <taxon>eudicotyledons</taxon>
        <taxon>Gunneridae</taxon>
        <taxon>Pentapetalae</taxon>
        <taxon>rosids</taxon>
        <taxon>fabids</taxon>
        <taxon>Fabales</taxon>
        <taxon>Fabaceae</taxon>
        <taxon>Papilionoideae</taxon>
        <taxon>50 kb inversion clade</taxon>
        <taxon>NPAAA clade</taxon>
        <taxon>Hologalegina</taxon>
        <taxon>IRL clade</taxon>
        <taxon>Trifolieae</taxon>
        <taxon>Trifolium</taxon>
    </lineage>
</organism>
<dbReference type="Gene3D" id="3.60.15.10">
    <property type="entry name" value="Ribonuclease Z/Hydroxyacylglutathione hydrolase-like"/>
    <property type="match status" value="1"/>
</dbReference>